<keyword evidence="1" id="KW-0812">Transmembrane</keyword>
<keyword evidence="3" id="KW-1185">Reference proteome</keyword>
<feature type="transmembrane region" description="Helical" evidence="1">
    <location>
        <begin position="178"/>
        <end position="200"/>
    </location>
</feature>
<evidence type="ECO:0000256" key="1">
    <source>
        <dbReference type="SAM" id="Phobius"/>
    </source>
</evidence>
<reference evidence="2 3" key="1">
    <citation type="submission" date="2016-04" db="EMBL/GenBank/DDBJ databases">
        <title>Complete Genome Sequence of Chryseobacterium sp. IHBB 10212.</title>
        <authorList>
            <person name="Pal M."/>
            <person name="Swarnkar M.K."/>
            <person name="Kaushal K."/>
            <person name="Chhibber S."/>
            <person name="Singh A.K."/>
            <person name="Gulati A."/>
        </authorList>
    </citation>
    <scope>NUCLEOTIDE SEQUENCE [LARGE SCALE GENOMIC DNA]</scope>
    <source>
        <strain evidence="2 3">IHBB 10212</strain>
    </source>
</reference>
<keyword evidence="1" id="KW-1133">Transmembrane helix</keyword>
<dbReference type="Proteomes" id="UP000077824">
    <property type="component" value="Chromosome"/>
</dbReference>
<protein>
    <submittedName>
        <fullName evidence="2">Uncharacterized protein</fullName>
    </submittedName>
</protein>
<feature type="transmembrane region" description="Helical" evidence="1">
    <location>
        <begin position="91"/>
        <end position="111"/>
    </location>
</feature>
<feature type="transmembrane region" description="Helical" evidence="1">
    <location>
        <begin position="7"/>
        <end position="25"/>
    </location>
</feature>
<feature type="transmembrane region" description="Helical" evidence="1">
    <location>
        <begin position="65"/>
        <end position="84"/>
    </location>
</feature>
<dbReference type="STRING" id="1685010.A0O34_13380"/>
<dbReference type="KEGG" id="chh:A0O34_13380"/>
<dbReference type="RefSeq" id="WP_066755290.1">
    <property type="nucleotide sequence ID" value="NZ_CP015199.1"/>
</dbReference>
<feature type="transmembrane region" description="Helical" evidence="1">
    <location>
        <begin position="37"/>
        <end position="59"/>
    </location>
</feature>
<feature type="transmembrane region" description="Helical" evidence="1">
    <location>
        <begin position="145"/>
        <end position="166"/>
    </location>
</feature>
<dbReference type="AlphaFoldDB" id="A0A172XX06"/>
<organism evidence="2 3">
    <name type="scientific">Chryseobacterium glaciei</name>
    <dbReference type="NCBI Taxonomy" id="1685010"/>
    <lineage>
        <taxon>Bacteria</taxon>
        <taxon>Pseudomonadati</taxon>
        <taxon>Bacteroidota</taxon>
        <taxon>Flavobacteriia</taxon>
        <taxon>Flavobacteriales</taxon>
        <taxon>Weeksellaceae</taxon>
        <taxon>Chryseobacterium group</taxon>
        <taxon>Chryseobacterium</taxon>
    </lineage>
</organism>
<name>A0A172XX06_9FLAO</name>
<evidence type="ECO:0000313" key="3">
    <source>
        <dbReference type="Proteomes" id="UP000077824"/>
    </source>
</evidence>
<dbReference type="OrthoDB" id="1261025at2"/>
<dbReference type="EMBL" id="CP015199">
    <property type="protein sequence ID" value="ANF51436.1"/>
    <property type="molecule type" value="Genomic_DNA"/>
</dbReference>
<accession>A0A172XX06</accession>
<sequence length="204" mass="24283">MEDAFKVILYFNNSFLFISALIGLIKFKRLKNTEKWYVYYIIFLFLIEAAIKISIYVFELKNIDFLYPLYVSGELFLLGSLFIRKSNLSKYWYIPIVILIGCFFFVNIPEINELKKVVSNIVVICFAGYSLLTEIRKSETNNDRFILVDAFIFLYYAVSVFIFFMLRQLKSFSNDEVYMIWGMNNILCCFLYISIIYTFLKLKK</sequence>
<gene>
    <name evidence="2" type="ORF">A0O34_13380</name>
</gene>
<keyword evidence="1" id="KW-0472">Membrane</keyword>
<evidence type="ECO:0000313" key="2">
    <source>
        <dbReference type="EMBL" id="ANF51436.1"/>
    </source>
</evidence>
<proteinExistence type="predicted"/>